<dbReference type="CDD" id="cd00067">
    <property type="entry name" value="GAL4"/>
    <property type="match status" value="1"/>
</dbReference>
<dbReference type="GO" id="GO:0005634">
    <property type="term" value="C:nucleus"/>
    <property type="evidence" value="ECO:0007669"/>
    <property type="project" value="TreeGrafter"/>
</dbReference>
<dbReference type="Pfam" id="PF00172">
    <property type="entry name" value="Zn_clus"/>
    <property type="match status" value="1"/>
</dbReference>
<evidence type="ECO:0000256" key="6">
    <source>
        <dbReference type="SAM" id="MobiDB-lite"/>
    </source>
</evidence>
<dbReference type="RefSeq" id="XP_013316187.1">
    <property type="nucleotide sequence ID" value="XM_013460733.1"/>
</dbReference>
<dbReference type="CDD" id="cd12148">
    <property type="entry name" value="fungal_TF_MHR"/>
    <property type="match status" value="1"/>
</dbReference>
<dbReference type="PANTHER" id="PTHR47424:SF5">
    <property type="entry name" value="ZN(II)2CYS6 TRANSCRIPTION FACTOR (EUROFUNG)"/>
    <property type="match status" value="1"/>
</dbReference>
<evidence type="ECO:0000256" key="1">
    <source>
        <dbReference type="ARBA" id="ARBA00022723"/>
    </source>
</evidence>
<evidence type="ECO:0000256" key="2">
    <source>
        <dbReference type="ARBA" id="ARBA00023015"/>
    </source>
</evidence>
<dbReference type="InterPro" id="IPR001138">
    <property type="entry name" value="Zn2Cys6_DnaBD"/>
</dbReference>
<evidence type="ECO:0000313" key="9">
    <source>
        <dbReference type="Proteomes" id="UP000054342"/>
    </source>
</evidence>
<dbReference type="InterPro" id="IPR051127">
    <property type="entry name" value="Fungal_SecMet_Regulators"/>
</dbReference>
<keyword evidence="2" id="KW-0805">Transcription regulation</keyword>
<reference evidence="8 9" key="1">
    <citation type="submission" date="2015-01" db="EMBL/GenBank/DDBJ databases">
        <title>The Genome Sequence of Exophiala xenobiotica CBS118157.</title>
        <authorList>
            <consortium name="The Broad Institute Genomics Platform"/>
            <person name="Cuomo C."/>
            <person name="de Hoog S."/>
            <person name="Gorbushina A."/>
            <person name="Stielow B."/>
            <person name="Teixiera M."/>
            <person name="Abouelleil A."/>
            <person name="Chapman S.B."/>
            <person name="Priest M."/>
            <person name="Young S.K."/>
            <person name="Wortman J."/>
            <person name="Nusbaum C."/>
            <person name="Birren B."/>
        </authorList>
    </citation>
    <scope>NUCLEOTIDE SEQUENCE [LARGE SCALE GENOMIC DNA]</scope>
    <source>
        <strain evidence="8 9">CBS 118157</strain>
    </source>
</reference>
<feature type="domain" description="Zn(2)-C6 fungal-type" evidence="7">
    <location>
        <begin position="30"/>
        <end position="61"/>
    </location>
</feature>
<gene>
    <name evidence="8" type="ORF">PV05_04333</name>
</gene>
<dbReference type="GO" id="GO:0000978">
    <property type="term" value="F:RNA polymerase II cis-regulatory region sequence-specific DNA binding"/>
    <property type="evidence" value="ECO:0007669"/>
    <property type="project" value="TreeGrafter"/>
</dbReference>
<dbReference type="PANTHER" id="PTHR47424">
    <property type="entry name" value="REGULATORY PROTEIN GAL4"/>
    <property type="match status" value="1"/>
</dbReference>
<dbReference type="SMART" id="SM00066">
    <property type="entry name" value="GAL4"/>
    <property type="match status" value="1"/>
</dbReference>
<name>A0A0D2EJL2_9EURO</name>
<evidence type="ECO:0000259" key="7">
    <source>
        <dbReference type="PROSITE" id="PS50048"/>
    </source>
</evidence>
<dbReference type="OrthoDB" id="3362851at2759"/>
<keyword evidence="5" id="KW-0539">Nucleus</keyword>
<dbReference type="SMART" id="SM00906">
    <property type="entry name" value="Fungal_trans"/>
    <property type="match status" value="1"/>
</dbReference>
<keyword evidence="9" id="KW-1185">Reference proteome</keyword>
<protein>
    <recommendedName>
        <fullName evidence="7">Zn(2)-C6 fungal-type domain-containing protein</fullName>
    </recommendedName>
</protein>
<dbReference type="InterPro" id="IPR007219">
    <property type="entry name" value="XnlR_reg_dom"/>
</dbReference>
<dbReference type="GO" id="GO:0000981">
    <property type="term" value="F:DNA-binding transcription factor activity, RNA polymerase II-specific"/>
    <property type="evidence" value="ECO:0007669"/>
    <property type="project" value="InterPro"/>
</dbReference>
<dbReference type="Proteomes" id="UP000054342">
    <property type="component" value="Unassembled WGS sequence"/>
</dbReference>
<dbReference type="GO" id="GO:0000435">
    <property type="term" value="P:positive regulation of transcription from RNA polymerase II promoter by galactose"/>
    <property type="evidence" value="ECO:0007669"/>
    <property type="project" value="TreeGrafter"/>
</dbReference>
<feature type="region of interest" description="Disordered" evidence="6">
    <location>
        <begin position="205"/>
        <end position="232"/>
    </location>
</feature>
<keyword evidence="1" id="KW-0479">Metal-binding</keyword>
<dbReference type="AlphaFoldDB" id="A0A0D2EJL2"/>
<keyword evidence="3" id="KW-0238">DNA-binding</keyword>
<proteinExistence type="predicted"/>
<organism evidence="8 9">
    <name type="scientific">Exophiala xenobiotica</name>
    <dbReference type="NCBI Taxonomy" id="348802"/>
    <lineage>
        <taxon>Eukaryota</taxon>
        <taxon>Fungi</taxon>
        <taxon>Dikarya</taxon>
        <taxon>Ascomycota</taxon>
        <taxon>Pezizomycotina</taxon>
        <taxon>Eurotiomycetes</taxon>
        <taxon>Chaetothyriomycetidae</taxon>
        <taxon>Chaetothyriales</taxon>
        <taxon>Herpotrichiellaceae</taxon>
        <taxon>Exophiala</taxon>
    </lineage>
</organism>
<sequence>MYHSFKVNSAAFNNAADQEAAKRRTSNFRACEPCRRRKIRCDGSKPCDNCQRYRAEPSCHYVEATRRLSHAKRSAERFSQDLEDYREVFQQLFPGSDPSKLKGLSRERMVELLMTNTAPQEISPSTLTADESSPLSEEAEVLERFQPMPEAEHPALDDELRDIADDVNALSLSVNEAPSYVGISSVGAALRVIEWLRPGCLPRKPPSPRCDPPLTKHEHHQRHFADASELSDPSSSAAWEEIPLINAFFEFVHPSVPLLDETSFRHTYLAGHRRDSRWYLLLNTVLAMGTVVAGPTAESSNHWTYFARASEYLTVDTLNNAHFEVIQALAILSGLYLHVLQRPTQANVLMGATLRLAIILGLHKDFTEAIASNTTQVSAVSTTAEMRRRIWWSLFMLDSWAANGLGRPTMGRLSSGVTVKLPQEPIGRSPVLLKLVQENIRLSILSTKMEDALATSPILNEDERQALDASYIAWFESSSTKDKSPIPREPLGVDVLSNLMRWRYVWHRSIIHRPYLLWYLTRKEPLEKLSREKKHAVDLCYKLCGELIEDIATTWQGRKACQFAGWNATWLIYQASMTPLLCLFCQFSDPATIGNSHHQIKLVLKTLGALQPWFPTAQRSAEVVRWLYGASIAQPDTVGNSVPKGPNAPVGADIPDDLGHKQSNDYGFPGDNTFVDTAVPSPPFSNDFFGSLGWSTDWDTAMVDFDIPAFGIEAETDLTDEYR</sequence>
<evidence type="ECO:0000256" key="3">
    <source>
        <dbReference type="ARBA" id="ARBA00023125"/>
    </source>
</evidence>
<dbReference type="InterPro" id="IPR036864">
    <property type="entry name" value="Zn2-C6_fun-type_DNA-bd_sf"/>
</dbReference>
<evidence type="ECO:0000256" key="5">
    <source>
        <dbReference type="ARBA" id="ARBA00023242"/>
    </source>
</evidence>
<evidence type="ECO:0000256" key="4">
    <source>
        <dbReference type="ARBA" id="ARBA00023163"/>
    </source>
</evidence>
<dbReference type="PROSITE" id="PS00463">
    <property type="entry name" value="ZN2_CY6_FUNGAL_1"/>
    <property type="match status" value="1"/>
</dbReference>
<dbReference type="SUPFAM" id="SSF57701">
    <property type="entry name" value="Zn2/Cys6 DNA-binding domain"/>
    <property type="match status" value="1"/>
</dbReference>
<dbReference type="PROSITE" id="PS50048">
    <property type="entry name" value="ZN2_CY6_FUNGAL_2"/>
    <property type="match status" value="1"/>
</dbReference>
<dbReference type="EMBL" id="KN847319">
    <property type="protein sequence ID" value="KIW55603.1"/>
    <property type="molecule type" value="Genomic_DNA"/>
</dbReference>
<dbReference type="Pfam" id="PF04082">
    <property type="entry name" value="Fungal_trans"/>
    <property type="match status" value="1"/>
</dbReference>
<dbReference type="GO" id="GO:0008270">
    <property type="term" value="F:zinc ion binding"/>
    <property type="evidence" value="ECO:0007669"/>
    <property type="project" value="InterPro"/>
</dbReference>
<dbReference type="GO" id="GO:0006351">
    <property type="term" value="P:DNA-templated transcription"/>
    <property type="evidence" value="ECO:0007669"/>
    <property type="project" value="InterPro"/>
</dbReference>
<keyword evidence="4" id="KW-0804">Transcription</keyword>
<accession>A0A0D2EJL2</accession>
<evidence type="ECO:0000313" key="8">
    <source>
        <dbReference type="EMBL" id="KIW55603.1"/>
    </source>
</evidence>
<dbReference type="HOGENOM" id="CLU_008599_1_1_1"/>
<dbReference type="Gene3D" id="4.10.240.10">
    <property type="entry name" value="Zn(2)-C6 fungal-type DNA-binding domain"/>
    <property type="match status" value="1"/>
</dbReference>
<dbReference type="GeneID" id="25326241"/>